<evidence type="ECO:0000313" key="7">
    <source>
        <dbReference type="Proteomes" id="UP000799429"/>
    </source>
</evidence>
<proteinExistence type="predicted"/>
<evidence type="ECO:0000256" key="4">
    <source>
        <dbReference type="SAM" id="MobiDB-lite"/>
    </source>
</evidence>
<gene>
    <name evidence="6" type="ORF">M501DRAFT_989143</name>
</gene>
<sequence length="533" mass="57928">MNQDDFRKLVQSTPRVQNGTSTSSSRPSGTPSTLGSRARASIPMTPRSVRGAGGVDFKRQLADRNASNQPSKKFKSWAPKGSRLAEGYIDRAKERAEHENEVDEKEERIRALEEQMKLGQIDQRTFESLRDRITGGDLSMTHLVKGLDRKLLERVKRGEDVFKSGPSAEKEEQGGDVDEELEKLEEKGVTPVPREKTVKKGEMAPPHPPPAPVAGVKRTRDAILAELKASRKAAAEAKKAALPQLGSKFRKIGEQRAGSRVEIDERGREVLITVDEDGHVKRRVKKVKEENGGASDLSLLDKTAKPLGMEVPDLPPAPPPEESDDDIFEGVGDDYNPLGDIPDASNTDTDTDSDDEEGETKGTPKPAPPSPSAGSQEPEEPPSPKPTDTARGPRNYFNDTASPLPTSSTSGPLTDSTVLAVLQKVRMLDVPSATELEAEARLRRRAAELGAADRDLEDLDMGFGSSRFDDAEDLEGGERLKLSEWGADDDNGEEGGKGNKKGGRKRGPKKRKGDKNSAVDVLRVMESRKKDGG</sequence>
<feature type="compositionally biased region" description="Basic residues" evidence="4">
    <location>
        <begin position="498"/>
        <end position="513"/>
    </location>
</feature>
<feature type="compositionally biased region" description="Acidic residues" evidence="4">
    <location>
        <begin position="349"/>
        <end position="358"/>
    </location>
</feature>
<comment type="subcellular location">
    <subcellularLocation>
        <location evidence="1">Nucleus</location>
    </subcellularLocation>
</comment>
<comment type="caution">
    <text evidence="6">The sequence shown here is derived from an EMBL/GenBank/DDBJ whole genome shotgun (WGS) entry which is preliminary data.</text>
</comment>
<dbReference type="Pfam" id="PF07808">
    <property type="entry name" value="RED_N"/>
    <property type="match status" value="1"/>
</dbReference>
<evidence type="ECO:0000256" key="1">
    <source>
        <dbReference type="ARBA" id="ARBA00004123"/>
    </source>
</evidence>
<name>A0A9P4S457_9PEZI</name>
<feature type="region of interest" description="Disordered" evidence="4">
    <location>
        <begin position="448"/>
        <end position="533"/>
    </location>
</feature>
<keyword evidence="2" id="KW-0539">Nucleus</keyword>
<feature type="coiled-coil region" evidence="3">
    <location>
        <begin position="88"/>
        <end position="122"/>
    </location>
</feature>
<keyword evidence="7" id="KW-1185">Reference proteome</keyword>
<feature type="region of interest" description="Disordered" evidence="4">
    <location>
        <begin position="1"/>
        <end position="80"/>
    </location>
</feature>
<dbReference type="AlphaFoldDB" id="A0A9P4S457"/>
<protein>
    <recommendedName>
        <fullName evidence="5">RED-like N-terminal domain-containing protein</fullName>
    </recommendedName>
</protein>
<dbReference type="EMBL" id="MU006111">
    <property type="protein sequence ID" value="KAF2835161.1"/>
    <property type="molecule type" value="Genomic_DNA"/>
</dbReference>
<evidence type="ECO:0000259" key="5">
    <source>
        <dbReference type="Pfam" id="PF07808"/>
    </source>
</evidence>
<feature type="compositionally biased region" description="Acidic residues" evidence="4">
    <location>
        <begin position="174"/>
        <end position="183"/>
    </location>
</feature>
<dbReference type="GO" id="GO:0005634">
    <property type="term" value="C:nucleus"/>
    <property type="evidence" value="ECO:0007669"/>
    <property type="project" value="UniProtKB-SubCell"/>
</dbReference>
<feature type="region of interest" description="Disordered" evidence="4">
    <location>
        <begin position="158"/>
        <end position="217"/>
    </location>
</feature>
<feature type="compositionally biased region" description="Low complexity" evidence="4">
    <location>
        <begin position="399"/>
        <end position="414"/>
    </location>
</feature>
<feature type="region of interest" description="Disordered" evidence="4">
    <location>
        <begin position="283"/>
        <end position="414"/>
    </location>
</feature>
<dbReference type="InterPro" id="IPR039896">
    <property type="entry name" value="Red-like"/>
</dbReference>
<organism evidence="6 7">
    <name type="scientific">Patellaria atrata CBS 101060</name>
    <dbReference type="NCBI Taxonomy" id="1346257"/>
    <lineage>
        <taxon>Eukaryota</taxon>
        <taxon>Fungi</taxon>
        <taxon>Dikarya</taxon>
        <taxon>Ascomycota</taxon>
        <taxon>Pezizomycotina</taxon>
        <taxon>Dothideomycetes</taxon>
        <taxon>Dothideomycetes incertae sedis</taxon>
        <taxon>Patellariales</taxon>
        <taxon>Patellariaceae</taxon>
        <taxon>Patellaria</taxon>
    </lineage>
</organism>
<accession>A0A9P4S457</accession>
<feature type="compositionally biased region" description="Low complexity" evidence="4">
    <location>
        <begin position="19"/>
        <end position="36"/>
    </location>
</feature>
<feature type="compositionally biased region" description="Basic and acidic residues" evidence="4">
    <location>
        <begin position="184"/>
        <end position="202"/>
    </location>
</feature>
<feature type="domain" description="RED-like N-terminal" evidence="5">
    <location>
        <begin position="81"/>
        <end position="182"/>
    </location>
</feature>
<feature type="compositionally biased region" description="Basic and acidic residues" evidence="4">
    <location>
        <begin position="523"/>
        <end position="533"/>
    </location>
</feature>
<dbReference type="InterPro" id="IPR012916">
    <property type="entry name" value="RED_N"/>
</dbReference>
<dbReference type="PANTHER" id="PTHR12765">
    <property type="entry name" value="RED PROTEIN IK FACTOR CYTOKINE IK"/>
    <property type="match status" value="1"/>
</dbReference>
<evidence type="ECO:0000313" key="6">
    <source>
        <dbReference type="EMBL" id="KAF2835161.1"/>
    </source>
</evidence>
<feature type="compositionally biased region" description="Acidic residues" evidence="4">
    <location>
        <begin position="321"/>
        <end position="332"/>
    </location>
</feature>
<evidence type="ECO:0000256" key="3">
    <source>
        <dbReference type="SAM" id="Coils"/>
    </source>
</evidence>
<reference evidence="6" key="1">
    <citation type="journal article" date="2020" name="Stud. Mycol.">
        <title>101 Dothideomycetes genomes: a test case for predicting lifestyles and emergence of pathogens.</title>
        <authorList>
            <person name="Haridas S."/>
            <person name="Albert R."/>
            <person name="Binder M."/>
            <person name="Bloem J."/>
            <person name="Labutti K."/>
            <person name="Salamov A."/>
            <person name="Andreopoulos B."/>
            <person name="Baker S."/>
            <person name="Barry K."/>
            <person name="Bills G."/>
            <person name="Bluhm B."/>
            <person name="Cannon C."/>
            <person name="Castanera R."/>
            <person name="Culley D."/>
            <person name="Daum C."/>
            <person name="Ezra D."/>
            <person name="Gonzalez J."/>
            <person name="Henrissat B."/>
            <person name="Kuo A."/>
            <person name="Liang C."/>
            <person name="Lipzen A."/>
            <person name="Lutzoni F."/>
            <person name="Magnuson J."/>
            <person name="Mondo S."/>
            <person name="Nolan M."/>
            <person name="Ohm R."/>
            <person name="Pangilinan J."/>
            <person name="Park H.-J."/>
            <person name="Ramirez L."/>
            <person name="Alfaro M."/>
            <person name="Sun H."/>
            <person name="Tritt A."/>
            <person name="Yoshinaga Y."/>
            <person name="Zwiers L.-H."/>
            <person name="Turgeon B."/>
            <person name="Goodwin S."/>
            <person name="Spatafora J."/>
            <person name="Crous P."/>
            <person name="Grigoriev I."/>
        </authorList>
    </citation>
    <scope>NUCLEOTIDE SEQUENCE</scope>
    <source>
        <strain evidence="6">CBS 101060</strain>
    </source>
</reference>
<dbReference type="OrthoDB" id="3366823at2759"/>
<evidence type="ECO:0000256" key="2">
    <source>
        <dbReference type="ARBA" id="ARBA00023242"/>
    </source>
</evidence>
<keyword evidence="3" id="KW-0175">Coiled coil</keyword>
<dbReference type="Proteomes" id="UP000799429">
    <property type="component" value="Unassembled WGS sequence"/>
</dbReference>
<feature type="compositionally biased region" description="Basic and acidic residues" evidence="4">
    <location>
        <begin position="158"/>
        <end position="173"/>
    </location>
</feature>